<sequence>MRGIKYIMFLVILFGSVTFAQSIGKLAPEAPDIDFPPNSWGVDLMFGEGGFGIGTFFRKEFSTDLTGFVDLSFSESKDEREFQYIDYWGNTFTIGKVNRVFIIPVNAGLHYRLFSENLTSTLRPYINFGIGPTIVLTTPYEQEFFSAFGDMQTKLAAGGYIGFGANFGVSKSNLLGINLRYYYIHLFDNGVENLRDKFRKDIAHFYLTINIGIMY</sequence>
<evidence type="ECO:0008006" key="2">
    <source>
        <dbReference type="Google" id="ProtNLM"/>
    </source>
</evidence>
<comment type="caution">
    <text evidence="1">The sequence shown here is derived from an EMBL/GenBank/DDBJ whole genome shotgun (WGS) entry which is preliminary data.</text>
</comment>
<evidence type="ECO:0000313" key="1">
    <source>
        <dbReference type="EMBL" id="KUG26171.1"/>
    </source>
</evidence>
<dbReference type="Gene3D" id="2.40.160.20">
    <property type="match status" value="1"/>
</dbReference>
<name>A0A0W8FZ38_9ZZZZ</name>
<proteinExistence type="predicted"/>
<dbReference type="AlphaFoldDB" id="A0A0W8FZ38"/>
<accession>A0A0W8FZ38</accession>
<gene>
    <name evidence="1" type="ORF">ASZ90_004004</name>
</gene>
<organism evidence="1">
    <name type="scientific">hydrocarbon metagenome</name>
    <dbReference type="NCBI Taxonomy" id="938273"/>
    <lineage>
        <taxon>unclassified sequences</taxon>
        <taxon>metagenomes</taxon>
        <taxon>ecological metagenomes</taxon>
    </lineage>
</organism>
<dbReference type="EMBL" id="LNQE01000521">
    <property type="protein sequence ID" value="KUG26171.1"/>
    <property type="molecule type" value="Genomic_DNA"/>
</dbReference>
<reference evidence="1" key="1">
    <citation type="journal article" date="2015" name="Proc. Natl. Acad. Sci. U.S.A.">
        <title>Networks of energetic and metabolic interactions define dynamics in microbial communities.</title>
        <authorList>
            <person name="Embree M."/>
            <person name="Liu J.K."/>
            <person name="Al-Bassam M.M."/>
            <person name="Zengler K."/>
        </authorList>
    </citation>
    <scope>NUCLEOTIDE SEQUENCE</scope>
</reference>
<protein>
    <recommendedName>
        <fullName evidence="2">Outer membrane protein beta-barrel domain-containing protein</fullName>
    </recommendedName>
</protein>